<dbReference type="Gene3D" id="2.30.110.10">
    <property type="entry name" value="Electron Transport, Fmn-binding Protein, Chain A"/>
    <property type="match status" value="1"/>
</dbReference>
<dbReference type="InterPro" id="IPR012349">
    <property type="entry name" value="Split_barrel_FMN-bd"/>
</dbReference>
<name>A0ABQ3ZF43_9ACTN</name>
<dbReference type="Proteomes" id="UP000603200">
    <property type="component" value="Unassembled WGS sequence"/>
</dbReference>
<proteinExistence type="predicted"/>
<evidence type="ECO:0000313" key="1">
    <source>
        <dbReference type="EMBL" id="GIE17190.1"/>
    </source>
</evidence>
<gene>
    <name evidence="1" type="ORF">Ahu01nite_002920</name>
</gene>
<dbReference type="InterPro" id="IPR004378">
    <property type="entry name" value="F420H2_quin_Rdtase"/>
</dbReference>
<sequence>MVEIGTDTYPATSEILRSQERADLWDRVIAVAPSYADYQNQTTREILLIVIRRH</sequence>
<reference evidence="1 2" key="1">
    <citation type="submission" date="2021-01" db="EMBL/GenBank/DDBJ databases">
        <title>Whole genome shotgun sequence of Actinoplanes humidus NBRC 14915.</title>
        <authorList>
            <person name="Komaki H."/>
            <person name="Tamura T."/>
        </authorList>
    </citation>
    <scope>NUCLEOTIDE SEQUENCE [LARGE SCALE GENOMIC DNA]</scope>
    <source>
        <strain evidence="1 2">NBRC 14915</strain>
    </source>
</reference>
<organism evidence="1 2">
    <name type="scientific">Winogradskya humida</name>
    <dbReference type="NCBI Taxonomy" id="113566"/>
    <lineage>
        <taxon>Bacteria</taxon>
        <taxon>Bacillati</taxon>
        <taxon>Actinomycetota</taxon>
        <taxon>Actinomycetes</taxon>
        <taxon>Micromonosporales</taxon>
        <taxon>Micromonosporaceae</taxon>
        <taxon>Winogradskya</taxon>
    </lineage>
</organism>
<dbReference type="EMBL" id="BOMN01000005">
    <property type="protein sequence ID" value="GIE17190.1"/>
    <property type="molecule type" value="Genomic_DNA"/>
</dbReference>
<evidence type="ECO:0000313" key="2">
    <source>
        <dbReference type="Proteomes" id="UP000603200"/>
    </source>
</evidence>
<protein>
    <submittedName>
        <fullName evidence="1">Uncharacterized protein</fullName>
    </submittedName>
</protein>
<comment type="caution">
    <text evidence="1">The sequence shown here is derived from an EMBL/GenBank/DDBJ whole genome shotgun (WGS) entry which is preliminary data.</text>
</comment>
<dbReference type="Pfam" id="PF04075">
    <property type="entry name" value="F420H2_quin_red"/>
    <property type="match status" value="1"/>
</dbReference>
<keyword evidence="2" id="KW-1185">Reference proteome</keyword>
<accession>A0ABQ3ZF43</accession>